<dbReference type="RefSeq" id="WP_058755888.1">
    <property type="nucleotide sequence ID" value="NZ_LDTB01000039.1"/>
</dbReference>
<sequence length="82" mass="9355">MSRLAQCQEIAMLIDNEPKPPRFVDLPELSRRLCLQKSAIYELFASGELQRIKLTPKKTVVLEADLNRFIQRKVAQASQVTA</sequence>
<dbReference type="AlphaFoldDB" id="A0A147I1R8"/>
<keyword evidence="2" id="KW-1185">Reference proteome</keyword>
<dbReference type="EMBL" id="LDTB01000039">
    <property type="protein sequence ID" value="KTT71475.1"/>
    <property type="molecule type" value="Genomic_DNA"/>
</dbReference>
<evidence type="ECO:0000313" key="2">
    <source>
        <dbReference type="Proteomes" id="UP000074310"/>
    </source>
</evidence>
<evidence type="ECO:0008006" key="3">
    <source>
        <dbReference type="Google" id="ProtNLM"/>
    </source>
</evidence>
<evidence type="ECO:0000313" key="1">
    <source>
        <dbReference type="EMBL" id="KTT71475.1"/>
    </source>
</evidence>
<organism evidence="1 2">
    <name type="scientific">Sphingomonas endophytica</name>
    <dbReference type="NCBI Taxonomy" id="869719"/>
    <lineage>
        <taxon>Bacteria</taxon>
        <taxon>Pseudomonadati</taxon>
        <taxon>Pseudomonadota</taxon>
        <taxon>Alphaproteobacteria</taxon>
        <taxon>Sphingomonadales</taxon>
        <taxon>Sphingomonadaceae</taxon>
        <taxon>Sphingomonas</taxon>
    </lineage>
</organism>
<gene>
    <name evidence="1" type="ORF">NS334_10345</name>
</gene>
<name>A0A147I1R8_9SPHN</name>
<accession>A0A147I1R8</accession>
<protein>
    <recommendedName>
        <fullName evidence="3">Helix-turn-helix domain-containing protein</fullName>
    </recommendedName>
</protein>
<reference evidence="1 2" key="1">
    <citation type="journal article" date="2016" name="Front. Microbiol.">
        <title>Genomic Resource of Rice Seed Associated Bacteria.</title>
        <authorList>
            <person name="Midha S."/>
            <person name="Bansal K."/>
            <person name="Sharma S."/>
            <person name="Kumar N."/>
            <person name="Patil P.P."/>
            <person name="Chaudhry V."/>
            <person name="Patil P.B."/>
        </authorList>
    </citation>
    <scope>NUCLEOTIDE SEQUENCE [LARGE SCALE GENOMIC DNA]</scope>
    <source>
        <strain evidence="1 2">NS334</strain>
    </source>
</reference>
<dbReference type="Proteomes" id="UP000074310">
    <property type="component" value="Unassembled WGS sequence"/>
</dbReference>
<dbReference type="PATRIC" id="fig|869719.3.peg.1940"/>
<dbReference type="OrthoDB" id="5398721at2"/>
<comment type="caution">
    <text evidence="1">The sequence shown here is derived from an EMBL/GenBank/DDBJ whole genome shotgun (WGS) entry which is preliminary data.</text>
</comment>
<proteinExistence type="predicted"/>